<feature type="region of interest" description="Disordered" evidence="6">
    <location>
        <begin position="1237"/>
        <end position="1416"/>
    </location>
</feature>
<dbReference type="VEuPathDB" id="TriTrypDB:LtaPh_2316200"/>
<dbReference type="SMART" id="SM00486">
    <property type="entry name" value="POLBc"/>
    <property type="match status" value="1"/>
</dbReference>
<dbReference type="OrthoDB" id="2414538at2759"/>
<feature type="region of interest" description="Disordered" evidence="6">
    <location>
        <begin position="366"/>
        <end position="399"/>
    </location>
</feature>
<feature type="compositionally biased region" description="Low complexity" evidence="6">
    <location>
        <begin position="1402"/>
        <end position="1412"/>
    </location>
</feature>
<feature type="compositionally biased region" description="Polar residues" evidence="6">
    <location>
        <begin position="883"/>
        <end position="898"/>
    </location>
</feature>
<evidence type="ECO:0000256" key="3">
    <source>
        <dbReference type="ARBA" id="ARBA00022679"/>
    </source>
</evidence>
<proteinExistence type="inferred from homology"/>
<feature type="compositionally biased region" description="Basic and acidic residues" evidence="6">
    <location>
        <begin position="1357"/>
        <end position="1370"/>
    </location>
</feature>
<reference evidence="8" key="1">
    <citation type="submission" date="2019-11" db="EMBL/GenBank/DDBJ databases">
        <title>Leishmania tarentolae CDS.</title>
        <authorList>
            <person name="Goto Y."/>
            <person name="Yamagishi J."/>
        </authorList>
    </citation>
    <scope>NUCLEOTIDE SEQUENCE [LARGE SCALE GENOMIC DNA]</scope>
    <source>
        <strain evidence="8">Parrot Tar II</strain>
    </source>
</reference>
<feature type="region of interest" description="Disordered" evidence="6">
    <location>
        <begin position="883"/>
        <end position="972"/>
    </location>
</feature>
<dbReference type="PANTHER" id="PTHR45812">
    <property type="entry name" value="DNA POLYMERASE ZETA CATALYTIC SUBUNIT"/>
    <property type="match status" value="1"/>
</dbReference>
<sequence>MYMQVVSMAHSLEPPHAALGDATLSPMFHRVSARCPVLHLFGYVHIPSDLTLTTAGPSTLVMSTGSRHVSSSVPANKHHCDAEIAASVTPRSLSCGSSRGGPLRLSRATPLVSRLRDTSAPVQYEDASSLPKRVAHALDADGHCNEVAAAGAVAQHGDTSFSSFLPPRSTPRAAMSALGGEGDLIISPDGSLRSSAAWCGRYTQRRACLHVHGVYPSLLLPQYDRDVSADQLAAQLETVALRVLTRQGTFVPGQQLVHNVRLVHRFNVYGYRSHAYAFYEVELIDPDLLPRVVDVLQNSTEVGGRKWQLYDAHYSYHTQFMVRWRVNGVAPFLLPAGQCHVRLPTVAELTETLPFRSASLDAVSRLQEPQHSCSRDRDAAKQELKDNDKERHPQAAARSVQQSHRLLRRYWQPDELGRATTAEVELDVSGADLLNLSPPLGEEEEEEGNGTAVALRGRPKTMNAGDNLSYTRRIIQHYFREHGVLDALRVADTIAMECRQQECVRVSAAEVREQRGRYGCVMQIQRGDPTVQWLRHRMLQYLKERTKANAALASVPQRKDSGEVSTAMRLARTGAAATSVLPLTVTASCVDSAAKLQDPRAIRQQLLAEYRQPGGATARVSRPGYQWGTRDSVTTRTYADTHIAVPSSFDYVADQEFALSGGEALYVGFSSENLQLSEACSQVQQQEPQSAPVAESAAARPFSSSTSDQSFHGLPVAAYADVVTAPTQDLLAALARSSAPSLPPQVNILTTSAAEAAVTTPRRISMRSKEAGEADFRDVRPILETAHELVSDVDTTLTCAASESLKAAVSSHADSSWSSWSSALSSSSNASLSGGRTSPDHDSNCMGGHEGVHSSFLGSSASQLRERSQGDACLSALNATTLGCDTPTQLPMPSSTGRSPRICEGESNDRALDSQQTNNGEAVRPSSGASQKESSVPRLGRSGTSGAALDELVGAENDRTRESGGRFANTAAAASPATVLPARLLARHGWAEGDCVAFVRVRPVTSCGCHGEVLAMARVASLTTETTSLQWLLRLSETHLAAEEKVLVRRGAWQRAQLTTTAAASTAPSMRDHHSQFAGTVHDFKLGEVVLSNVYDSVLTSVLEEDAQAAAPSAPLQQLLARDVVASAARKLDMGKVDVKMHEPDSEESSLSRQPGRRRPSEGMSAGVQVWRVHCFTDVAAYDSAAGLFDARRGPHAGHPSCSSPPLLRVLCRYAYHVEARLLTSVCPDVFAPDVRKSAADGRSLPSSRHISSLSGRQQKRGERTGGVTTARRSSHGRASSSRVLFTQPQPLLPSGATHANSRAAAAPPTSAPAPSSPSVEVHATPAKAPWPEASEDGCEETLLFPSSSASISSNRCEGRDVSEQRDDVRSAYGVHPAPLGLTPMLDRASPQRPSEAPDTPSSPSLSVQPPQDATNASLTPAVKCLWRVSFARAPPSDFSIGHIRILRSVQTVHHFATHATVSQKQVRTRQAGSHCTTDDNHGTSIDAAVMGDIKEMDAPPQLQFSNETPDAQGGGDEEQSVGGTGTEGSTLGGACSRDALVAAGGRRKEVVVLSATSSRVHNSSAAPMPSLMASSLMSSQSSSSSLDAFCEITASQRGFLNLLQARAHLDEGAARMMLLQQCGHLGYMMDGMRRCCAVSASGHEGLLISRRGGSNRTADLKVCVSAVTWPWAESAEVTPSDGALSPCRYETVASFPAPSASIAGASCDTKAVPTAAPATSTGGGAKRHLPPSVVSRRASTNHTPSLFLSATQKPQHYLQCTLRVLYVELLLHRLPGKAPVPTSEVLAVGLGQATTATDSTIAVRVFCVATPMRCRAACTATHASAASSAWGSPPSAAGCAPPLVGLTGEVQVMTVSDEAALLARVRDEILAYDPDILISWDGFKYGLGHLALRYRAVFQRNLVSDLSRVLKHHTYPPSNANARTYSAAAASALGGDAGVGSGEAESSCPSVTEEGLREIRHRDAEAGELAAARHRSRPPASHAAASFTVRDGSSGRPVPSQESVQCAASMAATASVSSSAAASALLAPPSTDLNDDRDDVDAGGADNAGAERGVRGRRGSALAAQTDEHRGERTMHWAHTGPRWHSPPPVLTRRCAAVDLRPAASTSTLPAPAAADEYAKRFGASVHVVGRICTSLGKDLRKEIKMPSYSLPMVHAKLLGQPLPYFADSYLSELFLTPQCADTPGGGERYTALRYLASRVAAPHRIACKLRWFTRLLEFSRMYGILTKEVITRGSQFRVEATLLRFAHRLGYAMLSPSLSQVHRQPRIECIPLVMQPRSDLYRHDPVVVLDFRSLYPSIIIAYNLCYSTCLGIVQPRSHGRLGVLPRFRQSEAALAELLPDDGVVFSPNGAMFVPPSTRVGLLPQMVQAVLDVRFEVQAALQHIAVPSEDVTMQQRLQEQQLALKMLANVTYGYTAASFTGRMPCVDLAEAIVSLGRQTLERAIALIHSTPAWRAEVVYGDTDSVFVRLAGRTKADAFRIGQEIADAVTQSNPAPIRLQLEKVLLPCLLLVSKRYAGYAWCSPTQEAPTFLAKGIEVVRRDQCPVTAQLADRFLRMLLEGASATALREAYSTAVERLQSGTENPIQCIFRRAVRLGRYKDSGDAHLPLAARLALRQMEKDATQTPYWGERLPYVVVRSTIETNKLTDKVLHPECLLQVRDAHSLDATYYIVRHINRTLDRMFYLVGISFARWYQAMPRRRAAHAALLNLPTFMEAQKRQQQLQGVVPPDARSAGPLSNLFDPVASPLSPRSRQMRLEKLALMMERLHHHHSNSEVLSALSGSAVSAVTKTAVAAEEISDDDDPSGEVVQLAEVADLTRSSTQEVIDVDQFVTQRSNRTSSSLTDAAPSLADCFPKSDQVAFCSGRKKRWRTVTLDSFYPRTLCVICEEETVTLNDISRQKAVLMHVGVLRCGTETVGRCCSTVPTAPPPLPHCLPPICVQCWSDPLSLYLRVQQQCRSMSRLMSALQGLCARCISSGGDAGDAAADEYRRAIGDMEDMDAFCMSSTLLRHRHRPEHACEGVDGSTPRHVLAAVELSAEGVPRGCVSVDCAVGFEKKWVATQQMQWQALQEFLSKVL</sequence>
<dbReference type="InterPro" id="IPR012337">
    <property type="entry name" value="RNaseH-like_sf"/>
</dbReference>
<evidence type="ECO:0000256" key="1">
    <source>
        <dbReference type="ARBA" id="ARBA00005755"/>
    </source>
</evidence>
<dbReference type="Proteomes" id="UP000419144">
    <property type="component" value="Unassembled WGS sequence"/>
</dbReference>
<comment type="similarity">
    <text evidence="1">Belongs to the DNA polymerase type-B family.</text>
</comment>
<dbReference type="EC" id="2.7.7.7" evidence="2"/>
<feature type="region of interest" description="Disordered" evidence="6">
    <location>
        <begin position="1501"/>
        <end position="1533"/>
    </location>
</feature>
<keyword evidence="5" id="KW-0239">DNA-directed DNA polymerase</keyword>
<dbReference type="GO" id="GO:0000166">
    <property type="term" value="F:nucleotide binding"/>
    <property type="evidence" value="ECO:0007669"/>
    <property type="project" value="InterPro"/>
</dbReference>
<dbReference type="GO" id="GO:0000724">
    <property type="term" value="P:double-strand break repair via homologous recombination"/>
    <property type="evidence" value="ECO:0007669"/>
    <property type="project" value="TreeGrafter"/>
</dbReference>
<keyword evidence="3" id="KW-0808">Transferase</keyword>
<keyword evidence="9" id="KW-1185">Reference proteome</keyword>
<dbReference type="Gene3D" id="1.10.287.690">
    <property type="entry name" value="Helix hairpin bin"/>
    <property type="match status" value="1"/>
</dbReference>
<feature type="domain" description="DNA-directed DNA polymerase family B multifunctional" evidence="7">
    <location>
        <begin position="2227"/>
        <end position="2683"/>
    </location>
</feature>
<feature type="region of interest" description="Disordered" evidence="6">
    <location>
        <begin position="2028"/>
        <end position="2090"/>
    </location>
</feature>
<dbReference type="SUPFAM" id="SSF56672">
    <property type="entry name" value="DNA/RNA polymerases"/>
    <property type="match status" value="1"/>
</dbReference>
<feature type="compositionally biased region" description="Low complexity" evidence="6">
    <location>
        <begin position="1300"/>
        <end position="1309"/>
    </location>
</feature>
<feature type="region of interest" description="Disordered" evidence="6">
    <location>
        <begin position="828"/>
        <end position="862"/>
    </location>
</feature>
<dbReference type="InterPro" id="IPR042087">
    <property type="entry name" value="DNA_pol_B_thumb"/>
</dbReference>
<dbReference type="CDD" id="cd05534">
    <property type="entry name" value="POLBc_zeta"/>
    <property type="match status" value="1"/>
</dbReference>
<feature type="compositionally biased region" description="Basic and acidic residues" evidence="6">
    <location>
        <begin position="901"/>
        <end position="912"/>
    </location>
</feature>
<feature type="compositionally biased region" description="Basic and acidic residues" evidence="6">
    <location>
        <begin position="373"/>
        <end position="393"/>
    </location>
</feature>
<dbReference type="PRINTS" id="PR00106">
    <property type="entry name" value="DNAPOLB"/>
</dbReference>
<dbReference type="GO" id="GO:0042276">
    <property type="term" value="P:error-prone translesion synthesis"/>
    <property type="evidence" value="ECO:0007669"/>
    <property type="project" value="TreeGrafter"/>
</dbReference>
<keyword evidence="4" id="KW-0548">Nucleotidyltransferase</keyword>
<name>A0A640KIF9_LEITA</name>
<evidence type="ECO:0000256" key="2">
    <source>
        <dbReference type="ARBA" id="ARBA00012417"/>
    </source>
</evidence>
<protein>
    <recommendedName>
        <fullName evidence="2">DNA-directed DNA polymerase</fullName>
        <ecNumber evidence="2">2.7.7.7</ecNumber>
    </recommendedName>
</protein>
<feature type="compositionally biased region" description="Basic and acidic residues" evidence="6">
    <location>
        <begin position="2067"/>
        <end position="2076"/>
    </location>
</feature>
<dbReference type="Gene3D" id="1.10.132.60">
    <property type="entry name" value="DNA polymerase family B, C-terminal domain"/>
    <property type="match status" value="1"/>
</dbReference>
<dbReference type="InterPro" id="IPR036397">
    <property type="entry name" value="RNaseH_sf"/>
</dbReference>
<feature type="region of interest" description="Disordered" evidence="6">
    <location>
        <begin position="1464"/>
        <end position="1485"/>
    </location>
</feature>
<dbReference type="Gene3D" id="3.30.342.10">
    <property type="entry name" value="DNA Polymerase, chain B, domain 1"/>
    <property type="match status" value="1"/>
</dbReference>
<dbReference type="InterPro" id="IPR030559">
    <property type="entry name" value="PolZ_Rev3"/>
</dbReference>
<dbReference type="InterPro" id="IPR023211">
    <property type="entry name" value="DNA_pol_palm_dom_sf"/>
</dbReference>
<dbReference type="PROSITE" id="PS00116">
    <property type="entry name" value="DNA_POLYMERASE_B"/>
    <property type="match status" value="1"/>
</dbReference>
<feature type="compositionally biased region" description="Low complexity" evidence="6">
    <location>
        <begin position="1242"/>
        <end position="1257"/>
    </location>
</feature>
<dbReference type="GO" id="GO:0003677">
    <property type="term" value="F:DNA binding"/>
    <property type="evidence" value="ECO:0007669"/>
    <property type="project" value="InterPro"/>
</dbReference>
<feature type="region of interest" description="Disordered" evidence="6">
    <location>
        <begin position="1136"/>
        <end position="1165"/>
    </location>
</feature>
<dbReference type="InterPro" id="IPR043502">
    <property type="entry name" value="DNA/RNA_pol_sf"/>
</dbReference>
<evidence type="ECO:0000259" key="7">
    <source>
        <dbReference type="Pfam" id="PF00136"/>
    </source>
</evidence>
<evidence type="ECO:0000256" key="5">
    <source>
        <dbReference type="ARBA" id="ARBA00022932"/>
    </source>
</evidence>
<evidence type="ECO:0000256" key="4">
    <source>
        <dbReference type="ARBA" id="ARBA00022695"/>
    </source>
</evidence>
<dbReference type="Gene3D" id="3.90.1600.10">
    <property type="entry name" value="Palm domain of DNA polymerase"/>
    <property type="match status" value="1"/>
</dbReference>
<dbReference type="InterPro" id="IPR017964">
    <property type="entry name" value="DNA-dir_DNA_pol_B_CS"/>
</dbReference>
<dbReference type="GO" id="GO:0005634">
    <property type="term" value="C:nucleus"/>
    <property type="evidence" value="ECO:0007669"/>
    <property type="project" value="TreeGrafter"/>
</dbReference>
<organism evidence="8 9">
    <name type="scientific">Leishmania tarentolae</name>
    <name type="common">Sauroleishmania tarentolae</name>
    <dbReference type="NCBI Taxonomy" id="5689"/>
    <lineage>
        <taxon>Eukaryota</taxon>
        <taxon>Discoba</taxon>
        <taxon>Euglenozoa</taxon>
        <taxon>Kinetoplastea</taxon>
        <taxon>Metakinetoplastina</taxon>
        <taxon>Trypanosomatida</taxon>
        <taxon>Trypanosomatidae</taxon>
        <taxon>Leishmaniinae</taxon>
        <taxon>Leishmania</taxon>
        <taxon>lizard Leishmania</taxon>
    </lineage>
</organism>
<dbReference type="InterPro" id="IPR006172">
    <property type="entry name" value="DNA-dir_DNA_pol_B"/>
</dbReference>
<evidence type="ECO:0000313" key="8">
    <source>
        <dbReference type="EMBL" id="GET88805.1"/>
    </source>
</evidence>
<accession>A0A640KIF9</accession>
<dbReference type="EMBL" id="BLBS01000030">
    <property type="protein sequence ID" value="GET88805.1"/>
    <property type="molecule type" value="Genomic_DNA"/>
</dbReference>
<dbReference type="SUPFAM" id="SSF53098">
    <property type="entry name" value="Ribonuclease H-like"/>
    <property type="match status" value="2"/>
</dbReference>
<feature type="region of interest" description="Disordered" evidence="6">
    <location>
        <begin position="682"/>
        <end position="708"/>
    </location>
</feature>
<feature type="region of interest" description="Disordered" evidence="6">
    <location>
        <begin position="1969"/>
        <end position="2003"/>
    </location>
</feature>
<evidence type="ECO:0000313" key="9">
    <source>
        <dbReference type="Proteomes" id="UP000419144"/>
    </source>
</evidence>
<dbReference type="GO" id="GO:0016035">
    <property type="term" value="C:zeta DNA polymerase complex"/>
    <property type="evidence" value="ECO:0007669"/>
    <property type="project" value="InterPro"/>
</dbReference>
<comment type="caution">
    <text evidence="8">The sequence shown here is derived from an EMBL/GenBank/DDBJ whole genome shotgun (WGS) entry which is preliminary data.</text>
</comment>
<dbReference type="InterPro" id="IPR006134">
    <property type="entry name" value="DNA-dir_DNA_pol_B_multi_dom"/>
</dbReference>
<dbReference type="Gene3D" id="3.30.420.10">
    <property type="entry name" value="Ribonuclease H-like superfamily/Ribonuclease H"/>
    <property type="match status" value="2"/>
</dbReference>
<dbReference type="PANTHER" id="PTHR45812:SF1">
    <property type="entry name" value="DNA POLYMERASE ZETA CATALYTIC SUBUNIT"/>
    <property type="match status" value="1"/>
</dbReference>
<dbReference type="Pfam" id="PF00136">
    <property type="entry name" value="DNA_pol_B"/>
    <property type="match status" value="1"/>
</dbReference>
<feature type="compositionally biased region" description="Low complexity" evidence="6">
    <location>
        <begin position="2043"/>
        <end position="2052"/>
    </location>
</feature>
<dbReference type="GO" id="GO:0003887">
    <property type="term" value="F:DNA-directed DNA polymerase activity"/>
    <property type="evidence" value="ECO:0007669"/>
    <property type="project" value="UniProtKB-KW"/>
</dbReference>
<feature type="compositionally biased region" description="Polar residues" evidence="6">
    <location>
        <begin position="1464"/>
        <end position="1476"/>
    </location>
</feature>
<gene>
    <name evidence="8" type="ORF">LtaPh_2316200</name>
</gene>
<evidence type="ECO:0000256" key="6">
    <source>
        <dbReference type="SAM" id="MobiDB-lite"/>
    </source>
</evidence>